<dbReference type="InterPro" id="IPR036236">
    <property type="entry name" value="Znf_C2H2_sf"/>
</dbReference>
<feature type="domain" description="C2H2-type" evidence="9">
    <location>
        <begin position="69"/>
        <end position="98"/>
    </location>
</feature>
<keyword evidence="3 7" id="KW-0863">Zinc-finger</keyword>
<name>A0A9P6L109_9AGAM</name>
<dbReference type="PANTHER" id="PTHR23235">
    <property type="entry name" value="KRUEPPEL-LIKE TRANSCRIPTION FACTOR"/>
    <property type="match status" value="1"/>
</dbReference>
<dbReference type="SUPFAM" id="SSF57667">
    <property type="entry name" value="beta-beta-alpha zinc fingers"/>
    <property type="match status" value="1"/>
</dbReference>
<evidence type="ECO:0000256" key="4">
    <source>
        <dbReference type="ARBA" id="ARBA00022833"/>
    </source>
</evidence>
<sequence>MDPHLGNSTTPGSLVSKPNVTTTATAEASERRRKTDANFACPVPGCGSTFTRHFNLKGHMRSHNEEKPFQCKWPGCGKGFARAHDCKRHEQLHFNYRPHKCEGCNKSFQRMDALNRHLRSEGGQDCQKAQDEAQANGTISSAGLSSGNSMGSGPPDSAGSFVAMDLGGMGSIGGDYRGNVKAEPDNWMSGVMM</sequence>
<keyword evidence="2" id="KW-0677">Repeat</keyword>
<dbReference type="PROSITE" id="PS50157">
    <property type="entry name" value="ZINC_FINGER_C2H2_2"/>
    <property type="match status" value="3"/>
</dbReference>
<keyword evidence="1" id="KW-0479">Metal-binding</keyword>
<feature type="compositionally biased region" description="Polar residues" evidence="8">
    <location>
        <begin position="133"/>
        <end position="151"/>
    </location>
</feature>
<keyword evidence="6" id="KW-0804">Transcription</keyword>
<reference evidence="10" key="1">
    <citation type="journal article" date="2020" name="Nat. Commun.">
        <title>Large-scale genome sequencing of mycorrhizal fungi provides insights into the early evolution of symbiotic traits.</title>
        <authorList>
            <person name="Miyauchi S."/>
            <person name="Kiss E."/>
            <person name="Kuo A."/>
            <person name="Drula E."/>
            <person name="Kohler A."/>
            <person name="Sanchez-Garcia M."/>
            <person name="Morin E."/>
            <person name="Andreopoulos B."/>
            <person name="Barry K.W."/>
            <person name="Bonito G."/>
            <person name="Buee M."/>
            <person name="Carver A."/>
            <person name="Chen C."/>
            <person name="Cichocki N."/>
            <person name="Clum A."/>
            <person name="Culley D."/>
            <person name="Crous P.W."/>
            <person name="Fauchery L."/>
            <person name="Girlanda M."/>
            <person name="Hayes R.D."/>
            <person name="Keri Z."/>
            <person name="LaButti K."/>
            <person name="Lipzen A."/>
            <person name="Lombard V."/>
            <person name="Magnuson J."/>
            <person name="Maillard F."/>
            <person name="Murat C."/>
            <person name="Nolan M."/>
            <person name="Ohm R.A."/>
            <person name="Pangilinan J."/>
            <person name="Pereira M.F."/>
            <person name="Perotto S."/>
            <person name="Peter M."/>
            <person name="Pfister S."/>
            <person name="Riley R."/>
            <person name="Sitrit Y."/>
            <person name="Stielow J.B."/>
            <person name="Szollosi G."/>
            <person name="Zifcakova L."/>
            <person name="Stursova M."/>
            <person name="Spatafora J.W."/>
            <person name="Tedersoo L."/>
            <person name="Vaario L.M."/>
            <person name="Yamada A."/>
            <person name="Yan M."/>
            <person name="Wang P."/>
            <person name="Xu J."/>
            <person name="Bruns T."/>
            <person name="Baldrian P."/>
            <person name="Vilgalys R."/>
            <person name="Dunand C."/>
            <person name="Henrissat B."/>
            <person name="Grigoriev I.V."/>
            <person name="Hibbett D."/>
            <person name="Nagy L.G."/>
            <person name="Martin F.M."/>
        </authorList>
    </citation>
    <scope>NUCLEOTIDE SEQUENCE</scope>
    <source>
        <strain evidence="10">UH-Tt-Lm1</strain>
    </source>
</reference>
<dbReference type="Pfam" id="PF00096">
    <property type="entry name" value="zf-C2H2"/>
    <property type="match status" value="2"/>
</dbReference>
<feature type="domain" description="C2H2-type" evidence="9">
    <location>
        <begin position="39"/>
        <end position="68"/>
    </location>
</feature>
<gene>
    <name evidence="10" type="ORF">BJ322DRAFT_1015740</name>
</gene>
<dbReference type="InterPro" id="IPR013087">
    <property type="entry name" value="Znf_C2H2_type"/>
</dbReference>
<dbReference type="Gene3D" id="3.30.160.60">
    <property type="entry name" value="Classic Zinc Finger"/>
    <property type="match status" value="3"/>
</dbReference>
<dbReference type="GO" id="GO:0008270">
    <property type="term" value="F:zinc ion binding"/>
    <property type="evidence" value="ECO:0007669"/>
    <property type="project" value="UniProtKB-KW"/>
</dbReference>
<dbReference type="AlphaFoldDB" id="A0A9P6L109"/>
<evidence type="ECO:0000256" key="3">
    <source>
        <dbReference type="ARBA" id="ARBA00022771"/>
    </source>
</evidence>
<keyword evidence="4" id="KW-0862">Zinc</keyword>
<evidence type="ECO:0000256" key="7">
    <source>
        <dbReference type="PROSITE-ProRule" id="PRU00042"/>
    </source>
</evidence>
<evidence type="ECO:0000256" key="8">
    <source>
        <dbReference type="SAM" id="MobiDB-lite"/>
    </source>
</evidence>
<dbReference type="GO" id="GO:0000981">
    <property type="term" value="F:DNA-binding transcription factor activity, RNA polymerase II-specific"/>
    <property type="evidence" value="ECO:0007669"/>
    <property type="project" value="TreeGrafter"/>
</dbReference>
<comment type="caution">
    <text evidence="10">The sequence shown here is derived from an EMBL/GenBank/DDBJ whole genome shotgun (WGS) entry which is preliminary data.</text>
</comment>
<dbReference type="GO" id="GO:0000978">
    <property type="term" value="F:RNA polymerase II cis-regulatory region sequence-specific DNA binding"/>
    <property type="evidence" value="ECO:0007669"/>
    <property type="project" value="TreeGrafter"/>
</dbReference>
<dbReference type="PANTHER" id="PTHR23235:SF120">
    <property type="entry name" value="KRUPPEL-LIKE FACTOR 15"/>
    <property type="match status" value="1"/>
</dbReference>
<dbReference type="Proteomes" id="UP000736335">
    <property type="component" value="Unassembled WGS sequence"/>
</dbReference>
<dbReference type="EMBL" id="WIUZ02000047">
    <property type="protein sequence ID" value="KAF9777352.1"/>
    <property type="molecule type" value="Genomic_DNA"/>
</dbReference>
<accession>A0A9P6L109</accession>
<evidence type="ECO:0000256" key="6">
    <source>
        <dbReference type="ARBA" id="ARBA00023163"/>
    </source>
</evidence>
<dbReference type="OrthoDB" id="4748970at2759"/>
<evidence type="ECO:0000313" key="11">
    <source>
        <dbReference type="Proteomes" id="UP000736335"/>
    </source>
</evidence>
<feature type="region of interest" description="Disordered" evidence="8">
    <location>
        <begin position="1"/>
        <end position="35"/>
    </location>
</feature>
<feature type="region of interest" description="Disordered" evidence="8">
    <location>
        <begin position="119"/>
        <end position="159"/>
    </location>
</feature>
<proteinExistence type="predicted"/>
<dbReference type="SMART" id="SM00355">
    <property type="entry name" value="ZnF_C2H2"/>
    <property type="match status" value="3"/>
</dbReference>
<dbReference type="FunFam" id="3.30.160.60:FF:000032">
    <property type="entry name" value="Krueppel-like factor 4"/>
    <property type="match status" value="1"/>
</dbReference>
<keyword evidence="5" id="KW-0805">Transcription regulation</keyword>
<reference evidence="10" key="2">
    <citation type="submission" date="2020-11" db="EMBL/GenBank/DDBJ databases">
        <authorList>
            <consortium name="DOE Joint Genome Institute"/>
            <person name="Kuo A."/>
            <person name="Miyauchi S."/>
            <person name="Kiss E."/>
            <person name="Drula E."/>
            <person name="Kohler A."/>
            <person name="Sanchez-Garcia M."/>
            <person name="Andreopoulos B."/>
            <person name="Barry K.W."/>
            <person name="Bonito G."/>
            <person name="Buee M."/>
            <person name="Carver A."/>
            <person name="Chen C."/>
            <person name="Cichocki N."/>
            <person name="Clum A."/>
            <person name="Culley D."/>
            <person name="Crous P.W."/>
            <person name="Fauchery L."/>
            <person name="Girlanda M."/>
            <person name="Hayes R."/>
            <person name="Keri Z."/>
            <person name="Labutti K."/>
            <person name="Lipzen A."/>
            <person name="Lombard V."/>
            <person name="Magnuson J."/>
            <person name="Maillard F."/>
            <person name="Morin E."/>
            <person name="Murat C."/>
            <person name="Nolan M."/>
            <person name="Ohm R."/>
            <person name="Pangilinan J."/>
            <person name="Pereira M."/>
            <person name="Perotto S."/>
            <person name="Peter M."/>
            <person name="Riley R."/>
            <person name="Sitrit Y."/>
            <person name="Stielow B."/>
            <person name="Szollosi G."/>
            <person name="Zifcakova L."/>
            <person name="Stursova M."/>
            <person name="Spatafora J.W."/>
            <person name="Tedersoo L."/>
            <person name="Vaario L.-M."/>
            <person name="Yamada A."/>
            <person name="Yan M."/>
            <person name="Wang P."/>
            <person name="Xu J."/>
            <person name="Bruns T."/>
            <person name="Baldrian P."/>
            <person name="Vilgalys R."/>
            <person name="Henrissat B."/>
            <person name="Grigoriev I.V."/>
            <person name="Hibbett D."/>
            <person name="Nagy L.G."/>
            <person name="Martin F.M."/>
        </authorList>
    </citation>
    <scope>NUCLEOTIDE SEQUENCE</scope>
    <source>
        <strain evidence="10">UH-Tt-Lm1</strain>
    </source>
</reference>
<keyword evidence="11" id="KW-1185">Reference proteome</keyword>
<evidence type="ECO:0000259" key="9">
    <source>
        <dbReference type="PROSITE" id="PS50157"/>
    </source>
</evidence>
<evidence type="ECO:0000256" key="5">
    <source>
        <dbReference type="ARBA" id="ARBA00023015"/>
    </source>
</evidence>
<protein>
    <recommendedName>
        <fullName evidence="9">C2H2-type domain-containing protein</fullName>
    </recommendedName>
</protein>
<feature type="domain" description="C2H2-type" evidence="9">
    <location>
        <begin position="99"/>
        <end position="126"/>
    </location>
</feature>
<evidence type="ECO:0000313" key="10">
    <source>
        <dbReference type="EMBL" id="KAF9777352.1"/>
    </source>
</evidence>
<feature type="compositionally biased region" description="Polar residues" evidence="8">
    <location>
        <begin position="1"/>
        <end position="20"/>
    </location>
</feature>
<evidence type="ECO:0000256" key="1">
    <source>
        <dbReference type="ARBA" id="ARBA00022723"/>
    </source>
</evidence>
<evidence type="ECO:0000256" key="2">
    <source>
        <dbReference type="ARBA" id="ARBA00022737"/>
    </source>
</evidence>
<dbReference type="PROSITE" id="PS00028">
    <property type="entry name" value="ZINC_FINGER_C2H2_1"/>
    <property type="match status" value="2"/>
</dbReference>
<organism evidence="10 11">
    <name type="scientific">Thelephora terrestris</name>
    <dbReference type="NCBI Taxonomy" id="56493"/>
    <lineage>
        <taxon>Eukaryota</taxon>
        <taxon>Fungi</taxon>
        <taxon>Dikarya</taxon>
        <taxon>Basidiomycota</taxon>
        <taxon>Agaricomycotina</taxon>
        <taxon>Agaricomycetes</taxon>
        <taxon>Thelephorales</taxon>
        <taxon>Thelephoraceae</taxon>
        <taxon>Thelephora</taxon>
    </lineage>
</organism>